<gene>
    <name evidence="2" type="ORF">AKO1_012474</name>
</gene>
<accession>A0AAW2YX76</accession>
<name>A0AAW2YX76_9EUKA</name>
<keyword evidence="2" id="KW-0804">Transcription</keyword>
<dbReference type="GO" id="GO:0000428">
    <property type="term" value="C:DNA-directed RNA polymerase complex"/>
    <property type="evidence" value="ECO:0007669"/>
    <property type="project" value="UniProtKB-KW"/>
</dbReference>
<organism evidence="2 3">
    <name type="scientific">Acrasis kona</name>
    <dbReference type="NCBI Taxonomy" id="1008807"/>
    <lineage>
        <taxon>Eukaryota</taxon>
        <taxon>Discoba</taxon>
        <taxon>Heterolobosea</taxon>
        <taxon>Tetramitia</taxon>
        <taxon>Eutetramitia</taxon>
        <taxon>Acrasidae</taxon>
        <taxon>Acrasis</taxon>
    </lineage>
</organism>
<keyword evidence="3" id="KW-1185">Reference proteome</keyword>
<dbReference type="AlphaFoldDB" id="A0AAW2YX76"/>
<protein>
    <submittedName>
        <fullName evidence="2">DNA-directed RNA polymerase subunit beta</fullName>
    </submittedName>
</protein>
<evidence type="ECO:0000313" key="2">
    <source>
        <dbReference type="EMBL" id="KAL0481609.1"/>
    </source>
</evidence>
<feature type="compositionally biased region" description="Polar residues" evidence="1">
    <location>
        <begin position="21"/>
        <end position="45"/>
    </location>
</feature>
<feature type="region of interest" description="Disordered" evidence="1">
    <location>
        <begin position="18"/>
        <end position="67"/>
    </location>
</feature>
<sequence length="67" mass="7523">MFSTPIQLVTKRNLISDFDSAKSNNNSNPFTQQANNMAPPTSTQANKKRNKKKAGDQYMGSFKLNKK</sequence>
<proteinExistence type="predicted"/>
<reference evidence="2 3" key="1">
    <citation type="submission" date="2024-03" db="EMBL/GenBank/DDBJ databases">
        <title>The Acrasis kona genome and developmental transcriptomes reveal deep origins of eukaryotic multicellular pathways.</title>
        <authorList>
            <person name="Sheikh S."/>
            <person name="Fu C.-J."/>
            <person name="Brown M.W."/>
            <person name="Baldauf S.L."/>
        </authorList>
    </citation>
    <scope>NUCLEOTIDE SEQUENCE [LARGE SCALE GENOMIC DNA]</scope>
    <source>
        <strain evidence="2 3">ATCC MYA-3509</strain>
    </source>
</reference>
<evidence type="ECO:0000313" key="3">
    <source>
        <dbReference type="Proteomes" id="UP001431209"/>
    </source>
</evidence>
<evidence type="ECO:0000256" key="1">
    <source>
        <dbReference type="SAM" id="MobiDB-lite"/>
    </source>
</evidence>
<dbReference type="EMBL" id="JAOPGA020000780">
    <property type="protein sequence ID" value="KAL0481609.1"/>
    <property type="molecule type" value="Genomic_DNA"/>
</dbReference>
<dbReference type="Proteomes" id="UP001431209">
    <property type="component" value="Unassembled WGS sequence"/>
</dbReference>
<comment type="caution">
    <text evidence="2">The sequence shown here is derived from an EMBL/GenBank/DDBJ whole genome shotgun (WGS) entry which is preliminary data.</text>
</comment>
<keyword evidence="2" id="KW-0240">DNA-directed RNA polymerase</keyword>